<evidence type="ECO:0000256" key="1">
    <source>
        <dbReference type="ARBA" id="ARBA00004967"/>
    </source>
</evidence>
<dbReference type="Pfam" id="PF20979">
    <property type="entry name" value="Arginosuc_syn_C"/>
    <property type="match status" value="1"/>
</dbReference>
<protein>
    <recommendedName>
        <fullName evidence="3">argininosuccinate synthase</fullName>
        <ecNumber evidence="3">6.3.4.5</ecNumber>
    </recommendedName>
</protein>
<dbReference type="UniPathway" id="UPA00068">
    <property type="reaction ID" value="UER00113"/>
</dbReference>
<comment type="pathway">
    <text evidence="1">Amino-acid biosynthesis; L-arginine biosynthesis; L-arginine from L-ornithine and carbamoyl phosphate: step 2/3.</text>
</comment>
<dbReference type="InterPro" id="IPR024074">
    <property type="entry name" value="AS_cat/multimer_dom_body"/>
</dbReference>
<dbReference type="GO" id="GO:0005737">
    <property type="term" value="C:cytoplasm"/>
    <property type="evidence" value="ECO:0007669"/>
    <property type="project" value="TreeGrafter"/>
</dbReference>
<dbReference type="EMBL" id="JAEFCI010003114">
    <property type="protein sequence ID" value="KAG5461796.1"/>
    <property type="molecule type" value="Genomic_DNA"/>
</dbReference>
<evidence type="ECO:0000256" key="2">
    <source>
        <dbReference type="ARBA" id="ARBA00011881"/>
    </source>
</evidence>
<dbReference type="InterPro" id="IPR048268">
    <property type="entry name" value="Arginosuc_syn_C"/>
</dbReference>
<evidence type="ECO:0000256" key="5">
    <source>
        <dbReference type="ARBA" id="ARBA00022598"/>
    </source>
</evidence>
<evidence type="ECO:0000256" key="8">
    <source>
        <dbReference type="ARBA" id="ARBA00022840"/>
    </source>
</evidence>
<comment type="subunit">
    <text evidence="2">Homotetramer.</text>
</comment>
<evidence type="ECO:0000256" key="7">
    <source>
        <dbReference type="ARBA" id="ARBA00022741"/>
    </source>
</evidence>
<dbReference type="FunFam" id="3.90.1260.10:FF:000007">
    <property type="entry name" value="Argininosuccinate synthase"/>
    <property type="match status" value="1"/>
</dbReference>
<dbReference type="InterPro" id="IPR001518">
    <property type="entry name" value="Arginosuc_synth"/>
</dbReference>
<evidence type="ECO:0000256" key="4">
    <source>
        <dbReference type="ARBA" id="ARBA00022571"/>
    </source>
</evidence>
<dbReference type="Gene3D" id="3.90.1260.10">
    <property type="entry name" value="Argininosuccinate synthetase, chain A, domain 2"/>
    <property type="match status" value="1"/>
</dbReference>
<evidence type="ECO:0000259" key="9">
    <source>
        <dbReference type="Pfam" id="PF20979"/>
    </source>
</evidence>
<name>A0A8H8DKL8_9FUNG</name>
<keyword evidence="11" id="KW-1185">Reference proteome</keyword>
<dbReference type="EC" id="6.3.4.5" evidence="3"/>
<keyword evidence="4" id="KW-0055">Arginine biosynthesis</keyword>
<dbReference type="Proteomes" id="UP000673691">
    <property type="component" value="Unassembled WGS sequence"/>
</dbReference>
<dbReference type="GO" id="GO:0000050">
    <property type="term" value="P:urea cycle"/>
    <property type="evidence" value="ECO:0007669"/>
    <property type="project" value="TreeGrafter"/>
</dbReference>
<dbReference type="GO" id="GO:0006526">
    <property type="term" value="P:L-arginine biosynthetic process"/>
    <property type="evidence" value="ECO:0007669"/>
    <property type="project" value="UniProtKB-UniPathway"/>
</dbReference>
<evidence type="ECO:0000313" key="10">
    <source>
        <dbReference type="EMBL" id="KAG5461796.1"/>
    </source>
</evidence>
<keyword evidence="7" id="KW-0547">Nucleotide-binding</keyword>
<evidence type="ECO:0000313" key="11">
    <source>
        <dbReference type="Proteomes" id="UP000673691"/>
    </source>
</evidence>
<dbReference type="AlphaFoldDB" id="A0A8H8DKL8"/>
<keyword evidence="5" id="KW-0436">Ligase</keyword>
<gene>
    <name evidence="10" type="ORF">BJ554DRAFT_5956</name>
</gene>
<dbReference type="PANTHER" id="PTHR11587:SF2">
    <property type="entry name" value="ARGININOSUCCINATE SYNTHASE"/>
    <property type="match status" value="1"/>
</dbReference>
<feature type="domain" description="Arginosuccinate synthase C-terminal" evidence="9">
    <location>
        <begin position="30"/>
        <end position="236"/>
    </location>
</feature>
<accession>A0A8H8DKL8</accession>
<keyword evidence="8" id="KW-0067">ATP-binding</keyword>
<dbReference type="OrthoDB" id="1688907at2759"/>
<organism evidence="10 11">
    <name type="scientific">Olpidium bornovanus</name>
    <dbReference type="NCBI Taxonomy" id="278681"/>
    <lineage>
        <taxon>Eukaryota</taxon>
        <taxon>Fungi</taxon>
        <taxon>Fungi incertae sedis</taxon>
        <taxon>Olpidiomycota</taxon>
        <taxon>Olpidiomycotina</taxon>
        <taxon>Olpidiomycetes</taxon>
        <taxon>Olpidiales</taxon>
        <taxon>Olpidiaceae</taxon>
        <taxon>Olpidium</taxon>
    </lineage>
</organism>
<dbReference type="GO" id="GO:0004055">
    <property type="term" value="F:argininosuccinate synthase activity"/>
    <property type="evidence" value="ECO:0007669"/>
    <property type="project" value="UniProtKB-EC"/>
</dbReference>
<comment type="caution">
    <text evidence="10">The sequence shown here is derived from an EMBL/GenBank/DDBJ whole genome shotgun (WGS) entry which is preliminary data.</text>
</comment>
<evidence type="ECO:0000256" key="6">
    <source>
        <dbReference type="ARBA" id="ARBA00022605"/>
    </source>
</evidence>
<dbReference type="SUPFAM" id="SSF69864">
    <property type="entry name" value="Argininosuccinate synthetase, C-terminal domain"/>
    <property type="match status" value="1"/>
</dbReference>
<feature type="non-terminal residue" evidence="10">
    <location>
        <position position="1"/>
    </location>
</feature>
<sequence>FFNTFRGRSDLLAYAKEKRIPVVQTAAKPWSVDENMFHTSYEGGPLEDPSFTPPKDLWKMTVDPEDAPDSPETLVVRTGPLALFEYVNNAARRHGVGRIDIVENRFIGIKSRGCYETPGGTVLRAAHMDLEGLAMDGQVRKTRDTTVTPQLAGLFYNGLYFSPERRVLAAASEASQATVTGSVTVKLYKGGVAVLGRESRATKLYNPEQSSMDDLGDMDPEDAGGVIRTLAVRLKNFGAGAAKAG</sequence>
<dbReference type="PANTHER" id="PTHR11587">
    <property type="entry name" value="ARGININOSUCCINATE SYNTHASE"/>
    <property type="match status" value="1"/>
</dbReference>
<dbReference type="GO" id="GO:0005524">
    <property type="term" value="F:ATP binding"/>
    <property type="evidence" value="ECO:0007669"/>
    <property type="project" value="UniProtKB-KW"/>
</dbReference>
<dbReference type="GO" id="GO:0000053">
    <property type="term" value="P:argininosuccinate metabolic process"/>
    <property type="evidence" value="ECO:0007669"/>
    <property type="project" value="TreeGrafter"/>
</dbReference>
<keyword evidence="6" id="KW-0028">Amino-acid biosynthesis</keyword>
<proteinExistence type="predicted"/>
<reference evidence="10 11" key="1">
    <citation type="journal article" name="Sci. Rep.">
        <title>Genome-scale phylogenetic analyses confirm Olpidium as the closest living zoosporic fungus to the non-flagellated, terrestrial fungi.</title>
        <authorList>
            <person name="Chang Y."/>
            <person name="Rochon D."/>
            <person name="Sekimoto S."/>
            <person name="Wang Y."/>
            <person name="Chovatia M."/>
            <person name="Sandor L."/>
            <person name="Salamov A."/>
            <person name="Grigoriev I.V."/>
            <person name="Stajich J.E."/>
            <person name="Spatafora J.W."/>
        </authorList>
    </citation>
    <scope>NUCLEOTIDE SEQUENCE [LARGE SCALE GENOMIC DNA]</scope>
    <source>
        <strain evidence="10">S191</strain>
    </source>
</reference>
<evidence type="ECO:0000256" key="3">
    <source>
        <dbReference type="ARBA" id="ARBA00012286"/>
    </source>
</evidence>